<evidence type="ECO:0008006" key="4">
    <source>
        <dbReference type="Google" id="ProtNLM"/>
    </source>
</evidence>
<reference evidence="2" key="2">
    <citation type="submission" date="2020-09" db="EMBL/GenBank/DDBJ databases">
        <authorList>
            <person name="Sun Q."/>
            <person name="Zhou Y."/>
        </authorList>
    </citation>
    <scope>NUCLEOTIDE SEQUENCE</scope>
    <source>
        <strain evidence="2">CGMCC 1.15448</strain>
    </source>
</reference>
<dbReference type="SUPFAM" id="SSF63829">
    <property type="entry name" value="Calcium-dependent phosphotriesterase"/>
    <property type="match status" value="1"/>
</dbReference>
<dbReference type="EMBL" id="BMJC01000005">
    <property type="protein sequence ID" value="GGB19667.1"/>
    <property type="molecule type" value="Genomic_DNA"/>
</dbReference>
<feature type="signal peptide" evidence="1">
    <location>
        <begin position="1"/>
        <end position="23"/>
    </location>
</feature>
<name>A0A8J2XVM0_9BACT</name>
<dbReference type="Proteomes" id="UP000607559">
    <property type="component" value="Unassembled WGS sequence"/>
</dbReference>
<keyword evidence="3" id="KW-1185">Reference proteome</keyword>
<comment type="caution">
    <text evidence="2">The sequence shown here is derived from an EMBL/GenBank/DDBJ whole genome shotgun (WGS) entry which is preliminary data.</text>
</comment>
<reference evidence="2" key="1">
    <citation type="journal article" date="2014" name="Int. J. Syst. Evol. Microbiol.">
        <title>Complete genome sequence of Corynebacterium casei LMG S-19264T (=DSM 44701T), isolated from a smear-ripened cheese.</title>
        <authorList>
            <consortium name="US DOE Joint Genome Institute (JGI-PGF)"/>
            <person name="Walter F."/>
            <person name="Albersmeier A."/>
            <person name="Kalinowski J."/>
            <person name="Ruckert C."/>
        </authorList>
    </citation>
    <scope>NUCLEOTIDE SEQUENCE</scope>
    <source>
        <strain evidence="2">CGMCC 1.15448</strain>
    </source>
</reference>
<accession>A0A8J2XVM0</accession>
<keyword evidence="1" id="KW-0732">Signal</keyword>
<proteinExistence type="predicted"/>
<protein>
    <recommendedName>
        <fullName evidence="4">DUF1579 domain-containing protein</fullName>
    </recommendedName>
</protein>
<gene>
    <name evidence="2" type="ORF">GCM10011511_49250</name>
</gene>
<evidence type="ECO:0000256" key="1">
    <source>
        <dbReference type="SAM" id="SignalP"/>
    </source>
</evidence>
<organism evidence="2 3">
    <name type="scientific">Puia dinghuensis</name>
    <dbReference type="NCBI Taxonomy" id="1792502"/>
    <lineage>
        <taxon>Bacteria</taxon>
        <taxon>Pseudomonadati</taxon>
        <taxon>Bacteroidota</taxon>
        <taxon>Chitinophagia</taxon>
        <taxon>Chitinophagales</taxon>
        <taxon>Chitinophagaceae</taxon>
        <taxon>Puia</taxon>
    </lineage>
</organism>
<feature type="chain" id="PRO_5035192921" description="DUF1579 domain-containing protein" evidence="1">
    <location>
        <begin position="24"/>
        <end position="196"/>
    </location>
</feature>
<sequence length="196" mass="21675">MKKMTKLTIACLLAAAIYAPAHAQTTNPAQPAQSARVQSAGGATARVLTQPGLKKLGVFIGTWKGESTVDATHKDKITAINTIQWSPNGKYLIADQVINRDGRETNNLSIYHYNPDKDDYTLSLVGIPGMQPFSTPVTYRGDTLFYNGEYTENGKKVYNRTLNIFTSPSSYIYKIQFSDDGVNWRTDGEGEAKKMR</sequence>
<dbReference type="AlphaFoldDB" id="A0A8J2XVM0"/>
<evidence type="ECO:0000313" key="2">
    <source>
        <dbReference type="EMBL" id="GGB19667.1"/>
    </source>
</evidence>
<evidence type="ECO:0000313" key="3">
    <source>
        <dbReference type="Proteomes" id="UP000607559"/>
    </source>
</evidence>